<keyword evidence="1" id="KW-1133">Transmembrane helix</keyword>
<dbReference type="AlphaFoldDB" id="A0A0F8Y2V5"/>
<dbReference type="SUPFAM" id="SSF103473">
    <property type="entry name" value="MFS general substrate transporter"/>
    <property type="match status" value="1"/>
</dbReference>
<dbReference type="EMBL" id="LAZR01055722">
    <property type="protein sequence ID" value="KKK75742.1"/>
    <property type="molecule type" value="Genomic_DNA"/>
</dbReference>
<evidence type="ECO:0008006" key="3">
    <source>
        <dbReference type="Google" id="ProtNLM"/>
    </source>
</evidence>
<evidence type="ECO:0000313" key="2">
    <source>
        <dbReference type="EMBL" id="KKK75742.1"/>
    </source>
</evidence>
<accession>A0A0F8Y2V5</accession>
<keyword evidence="1" id="KW-0812">Transmembrane</keyword>
<proteinExistence type="predicted"/>
<keyword evidence="1" id="KW-0472">Membrane</keyword>
<name>A0A0F8Y2V5_9ZZZZ</name>
<dbReference type="InterPro" id="IPR036259">
    <property type="entry name" value="MFS_trans_sf"/>
</dbReference>
<feature type="transmembrane region" description="Helical" evidence="1">
    <location>
        <begin position="20"/>
        <end position="43"/>
    </location>
</feature>
<feature type="non-terminal residue" evidence="2">
    <location>
        <position position="1"/>
    </location>
</feature>
<evidence type="ECO:0000256" key="1">
    <source>
        <dbReference type="SAM" id="Phobius"/>
    </source>
</evidence>
<gene>
    <name evidence="2" type="ORF">LCGC14_2870650</name>
</gene>
<reference evidence="2" key="1">
    <citation type="journal article" date="2015" name="Nature">
        <title>Complex archaea that bridge the gap between prokaryotes and eukaryotes.</title>
        <authorList>
            <person name="Spang A."/>
            <person name="Saw J.H."/>
            <person name="Jorgensen S.L."/>
            <person name="Zaremba-Niedzwiedzka K."/>
            <person name="Martijn J."/>
            <person name="Lind A.E."/>
            <person name="van Eijk R."/>
            <person name="Schleper C."/>
            <person name="Guy L."/>
            <person name="Ettema T.J."/>
        </authorList>
    </citation>
    <scope>NUCLEOTIDE SEQUENCE</scope>
</reference>
<sequence length="71" mass="7895">FWNVSAVLGGYLIDFYDYRITFLITATVYVFGSSLILFIIPLVSKEVNSVEIDSKPMELITQSSTIGGRGK</sequence>
<organism evidence="2">
    <name type="scientific">marine sediment metagenome</name>
    <dbReference type="NCBI Taxonomy" id="412755"/>
    <lineage>
        <taxon>unclassified sequences</taxon>
        <taxon>metagenomes</taxon>
        <taxon>ecological metagenomes</taxon>
    </lineage>
</organism>
<comment type="caution">
    <text evidence="2">The sequence shown here is derived from an EMBL/GenBank/DDBJ whole genome shotgun (WGS) entry which is preliminary data.</text>
</comment>
<protein>
    <recommendedName>
        <fullName evidence="3">Major facilitator superfamily (MFS) profile domain-containing protein</fullName>
    </recommendedName>
</protein>